<organism evidence="2 3">
    <name type="scientific">Corynebacterium liangguodongii</name>
    <dbReference type="NCBI Taxonomy" id="2079535"/>
    <lineage>
        <taxon>Bacteria</taxon>
        <taxon>Bacillati</taxon>
        <taxon>Actinomycetota</taxon>
        <taxon>Actinomycetes</taxon>
        <taxon>Mycobacteriales</taxon>
        <taxon>Corynebacteriaceae</taxon>
        <taxon>Corynebacterium</taxon>
    </lineage>
</organism>
<name>A0A2S0WGA9_9CORY</name>
<dbReference type="AlphaFoldDB" id="A0A2S0WGA9"/>
<dbReference type="InterPro" id="IPR012340">
    <property type="entry name" value="NA-bd_OB-fold"/>
</dbReference>
<evidence type="ECO:0000256" key="1">
    <source>
        <dbReference type="SAM" id="MobiDB-lite"/>
    </source>
</evidence>
<dbReference type="Proteomes" id="UP000244754">
    <property type="component" value="Chromosome"/>
</dbReference>
<dbReference type="GO" id="GO:0006260">
    <property type="term" value="P:DNA replication"/>
    <property type="evidence" value="ECO:0007669"/>
    <property type="project" value="InterPro"/>
</dbReference>
<dbReference type="PIRSF" id="PIRSF002070">
    <property type="entry name" value="SSB"/>
    <property type="match status" value="1"/>
</dbReference>
<dbReference type="RefSeq" id="WP_108404819.1">
    <property type="nucleotide sequence ID" value="NZ_CP026948.1"/>
</dbReference>
<dbReference type="PROSITE" id="PS50935">
    <property type="entry name" value="SSB"/>
    <property type="match status" value="1"/>
</dbReference>
<dbReference type="EMBL" id="CP026948">
    <property type="protein sequence ID" value="AWB84811.1"/>
    <property type="molecule type" value="Genomic_DNA"/>
</dbReference>
<keyword evidence="3" id="KW-1185">Reference proteome</keyword>
<dbReference type="InterPro" id="IPR000424">
    <property type="entry name" value="Primosome_PriB/ssb"/>
</dbReference>
<dbReference type="SUPFAM" id="SSF50249">
    <property type="entry name" value="Nucleic acid-binding proteins"/>
    <property type="match status" value="1"/>
</dbReference>
<evidence type="ECO:0000313" key="3">
    <source>
        <dbReference type="Proteomes" id="UP000244754"/>
    </source>
</evidence>
<reference evidence="3" key="1">
    <citation type="submission" date="2018-01" db="EMBL/GenBank/DDBJ databases">
        <authorList>
            <person name="Li J."/>
        </authorList>
    </citation>
    <scope>NUCLEOTIDE SEQUENCE [LARGE SCALE GENOMIC DNA]</scope>
    <source>
        <strain evidence="3">2184</strain>
    </source>
</reference>
<dbReference type="CDD" id="cd04496">
    <property type="entry name" value="SSB_OBF"/>
    <property type="match status" value="1"/>
</dbReference>
<dbReference type="InterPro" id="IPR011344">
    <property type="entry name" value="ssDNA-bd"/>
</dbReference>
<protein>
    <submittedName>
        <fullName evidence="2">Uncharacterized protein</fullName>
    </submittedName>
</protein>
<dbReference type="GO" id="GO:0003697">
    <property type="term" value="F:single-stranded DNA binding"/>
    <property type="evidence" value="ECO:0007669"/>
    <property type="project" value="InterPro"/>
</dbReference>
<dbReference type="NCBIfam" id="TIGR00621">
    <property type="entry name" value="ssb"/>
    <property type="match status" value="1"/>
</dbReference>
<dbReference type="Gene3D" id="2.40.50.140">
    <property type="entry name" value="Nucleic acid-binding proteins"/>
    <property type="match status" value="1"/>
</dbReference>
<feature type="region of interest" description="Disordered" evidence="1">
    <location>
        <begin position="110"/>
        <end position="144"/>
    </location>
</feature>
<gene>
    <name evidence="2" type="ORF">C3E79_10265</name>
</gene>
<feature type="compositionally biased region" description="Low complexity" evidence="1">
    <location>
        <begin position="110"/>
        <end position="128"/>
    </location>
</feature>
<accession>A0A2S0WGA9</accession>
<dbReference type="Pfam" id="PF00436">
    <property type="entry name" value="SSB"/>
    <property type="match status" value="1"/>
</dbReference>
<proteinExistence type="predicted"/>
<dbReference type="OrthoDB" id="9809878at2"/>
<sequence>MIDYQYLAGGLTDTPEVRFTPSGRGVVNFTLAQSDSRKNDAGEWETTANRYVPVTLWDTDRIRWTDALSGLDKGTKIVVQGKLITRTWEAKDGTNRSRLEFQARHAYVDAAAGASAQQPAQQSGGVAQDTRGGFGGQSEQEPPF</sequence>
<evidence type="ECO:0000313" key="2">
    <source>
        <dbReference type="EMBL" id="AWB84811.1"/>
    </source>
</evidence>
<dbReference type="KEGG" id="clia:C3E79_10265"/>